<keyword evidence="4" id="KW-0808">Transferase</keyword>
<evidence type="ECO:0000256" key="2">
    <source>
        <dbReference type="ARBA" id="ARBA00008661"/>
    </source>
</evidence>
<comment type="caution">
    <text evidence="12">The sequence shown here is derived from an EMBL/GenBank/DDBJ whole genome shotgun (WGS) entry which is preliminary data.</text>
</comment>
<dbReference type="STRING" id="55544.A0A4D9E901"/>
<reference evidence="12 13" key="1">
    <citation type="submission" date="2019-04" db="EMBL/GenBank/DDBJ databases">
        <title>Draft genome of the big-headed turtle Platysternon megacephalum.</title>
        <authorList>
            <person name="Gong S."/>
        </authorList>
    </citation>
    <scope>NUCLEOTIDE SEQUENCE [LARGE SCALE GENOMIC DNA]</scope>
    <source>
        <strain evidence="12">DO16091913</strain>
        <tissue evidence="12">Muscle</tissue>
    </source>
</reference>
<keyword evidence="5" id="KW-0812">Transmembrane</keyword>
<evidence type="ECO:0000256" key="8">
    <source>
        <dbReference type="ARBA" id="ARBA00023034"/>
    </source>
</evidence>
<dbReference type="FunFam" id="3.90.550.50:FF:000009">
    <property type="entry name" value="Hexosyltransferase"/>
    <property type="match status" value="1"/>
</dbReference>
<comment type="subcellular location">
    <subcellularLocation>
        <location evidence="1">Golgi apparatus membrane</location>
        <topology evidence="1">Single-pass type II membrane protein</topology>
    </subcellularLocation>
</comment>
<comment type="pathway">
    <text evidence="11">Protein modification.</text>
</comment>
<keyword evidence="6" id="KW-0735">Signal-anchor</keyword>
<dbReference type="Proteomes" id="UP000297703">
    <property type="component" value="Unassembled WGS sequence"/>
</dbReference>
<dbReference type="GO" id="GO:0008499">
    <property type="term" value="F:N-acetyl-beta-D-glucosaminide beta-(1,3)-galactosyltransferase activity"/>
    <property type="evidence" value="ECO:0007669"/>
    <property type="project" value="UniProtKB-ARBA"/>
</dbReference>
<dbReference type="GO" id="GO:0016266">
    <property type="term" value="P:protein O-linked glycosylation via N-acetyl-galactosamine"/>
    <property type="evidence" value="ECO:0007669"/>
    <property type="project" value="UniProtKB-ARBA"/>
</dbReference>
<evidence type="ECO:0000256" key="3">
    <source>
        <dbReference type="ARBA" id="ARBA00022676"/>
    </source>
</evidence>
<keyword evidence="13" id="KW-1185">Reference proteome</keyword>
<dbReference type="PANTHER" id="PTHR11214:SF23">
    <property type="entry name" value="N-ACETYLLACTOSAMINIDE BETA-1,3-N-ACETYLGLUCOSAMINYLTRANSFERASE 3"/>
    <property type="match status" value="1"/>
</dbReference>
<dbReference type="GO" id="GO:0030311">
    <property type="term" value="P:poly-N-acetyllactosamine biosynthetic process"/>
    <property type="evidence" value="ECO:0007669"/>
    <property type="project" value="TreeGrafter"/>
</dbReference>
<reference evidence="12 13" key="2">
    <citation type="submission" date="2019-04" db="EMBL/GenBank/DDBJ databases">
        <title>The genome sequence of big-headed turtle.</title>
        <authorList>
            <person name="Gong S."/>
        </authorList>
    </citation>
    <scope>NUCLEOTIDE SEQUENCE [LARGE SCALE GENOMIC DNA]</scope>
    <source>
        <strain evidence="12">DO16091913</strain>
        <tissue evidence="12">Muscle</tissue>
    </source>
</reference>
<evidence type="ECO:0000256" key="11">
    <source>
        <dbReference type="ARBA" id="ARBA00043952"/>
    </source>
</evidence>
<evidence type="ECO:0000313" key="12">
    <source>
        <dbReference type="EMBL" id="TFK06417.1"/>
    </source>
</evidence>
<dbReference type="GO" id="GO:0016301">
    <property type="term" value="F:kinase activity"/>
    <property type="evidence" value="ECO:0007669"/>
    <property type="project" value="UniProtKB-KW"/>
</dbReference>
<evidence type="ECO:0000256" key="10">
    <source>
        <dbReference type="ARBA" id="ARBA00023180"/>
    </source>
</evidence>
<dbReference type="InterPro" id="IPR002659">
    <property type="entry name" value="Glyco_trans_31"/>
</dbReference>
<organism evidence="12 13">
    <name type="scientific">Platysternon megacephalum</name>
    <name type="common">big-headed turtle</name>
    <dbReference type="NCBI Taxonomy" id="55544"/>
    <lineage>
        <taxon>Eukaryota</taxon>
        <taxon>Metazoa</taxon>
        <taxon>Chordata</taxon>
        <taxon>Craniata</taxon>
        <taxon>Vertebrata</taxon>
        <taxon>Euteleostomi</taxon>
        <taxon>Archelosauria</taxon>
        <taxon>Testudinata</taxon>
        <taxon>Testudines</taxon>
        <taxon>Cryptodira</taxon>
        <taxon>Durocryptodira</taxon>
        <taxon>Testudinoidea</taxon>
        <taxon>Platysternidae</taxon>
        <taxon>Platysternon</taxon>
    </lineage>
</organism>
<comment type="similarity">
    <text evidence="2">Belongs to the glycosyltransferase 31 family.</text>
</comment>
<keyword evidence="8" id="KW-0333">Golgi apparatus</keyword>
<dbReference type="PANTHER" id="PTHR11214">
    <property type="entry name" value="BETA-1,3-N-ACETYLGLUCOSAMINYLTRANSFERASE"/>
    <property type="match status" value="1"/>
</dbReference>
<evidence type="ECO:0000256" key="1">
    <source>
        <dbReference type="ARBA" id="ARBA00004323"/>
    </source>
</evidence>
<evidence type="ECO:0000256" key="5">
    <source>
        <dbReference type="ARBA" id="ARBA00022692"/>
    </source>
</evidence>
<dbReference type="Gene3D" id="3.90.550.50">
    <property type="match status" value="1"/>
</dbReference>
<dbReference type="OrthoDB" id="2139606at2759"/>
<evidence type="ECO:0000256" key="6">
    <source>
        <dbReference type="ARBA" id="ARBA00022968"/>
    </source>
</evidence>
<gene>
    <name evidence="12" type="ORF">DR999_PMT10727</name>
</gene>
<evidence type="ECO:0000256" key="4">
    <source>
        <dbReference type="ARBA" id="ARBA00022679"/>
    </source>
</evidence>
<sequence>MHLAGLQVLPASHGDSRDLPGWHRHSYRGGGGPFPLLGTPPKCSSLTEAAGAVSPALRCCSRRLGDSACQRWHPPSWHASLPPETQGAFLRPVLPWGSGHVDFTQSSEIFPQLLIEVYGAAKQEQCCWRREMLSCRGCKPEVLILAMVGIGGLLFLFMTNEGEHVMKAAMRVRSTRPPAPTPGVPTTPRHVPECKENFSVANISGFADLPGHIQDFLRYKHCKEFPQLLDAPDKCGGAEGSPGVFLLLAIKSSPGNYERREIIRKTWGEERTYQGVSIRRLFLSGEAGDAREAWKLNRLLQLEAAEHGDVLQWAFLDSFFNLTLKQVLFHRWLEARCPGARFLFNGDDDVFANTDNVVQYLLGMRGANDGDGHLYVGQLIANVGPIREKWSKYYVPEQVTATNSYPPYCAGGGLLMSVFTARTIYRESLGIELFPIDDVYLGMCLQKAGLAPASHMGIRTVGVRVPSSKLESFDPCYYKELLLVHRFVPYEMLVMWRAIHEPDLRCGKKLQVYQSV</sequence>
<dbReference type="Pfam" id="PF01762">
    <property type="entry name" value="Galactosyl_T"/>
    <property type="match status" value="1"/>
</dbReference>
<evidence type="ECO:0000256" key="7">
    <source>
        <dbReference type="ARBA" id="ARBA00022989"/>
    </source>
</evidence>
<keyword evidence="12" id="KW-0418">Kinase</keyword>
<keyword evidence="7" id="KW-1133">Transmembrane helix</keyword>
<keyword evidence="3" id="KW-0328">Glycosyltransferase</keyword>
<dbReference type="GO" id="GO:0000139">
    <property type="term" value="C:Golgi membrane"/>
    <property type="evidence" value="ECO:0007669"/>
    <property type="project" value="UniProtKB-SubCell"/>
</dbReference>
<keyword evidence="9" id="KW-0472">Membrane</keyword>
<evidence type="ECO:0000313" key="13">
    <source>
        <dbReference type="Proteomes" id="UP000297703"/>
    </source>
</evidence>
<name>A0A4D9E901_9SAUR</name>
<keyword evidence="10" id="KW-0325">Glycoprotein</keyword>
<protein>
    <submittedName>
        <fullName evidence="12">Serine/threonine-protein kinase SIK2-like</fullName>
    </submittedName>
</protein>
<dbReference type="AlphaFoldDB" id="A0A4D9E901"/>
<accession>A0A4D9E901</accession>
<evidence type="ECO:0000256" key="9">
    <source>
        <dbReference type="ARBA" id="ARBA00023136"/>
    </source>
</evidence>
<proteinExistence type="inferred from homology"/>
<dbReference type="EMBL" id="QXTE01000096">
    <property type="protein sequence ID" value="TFK06417.1"/>
    <property type="molecule type" value="Genomic_DNA"/>
</dbReference>